<keyword evidence="3" id="KW-1185">Reference proteome</keyword>
<proteinExistence type="predicted"/>
<protein>
    <recommendedName>
        <fullName evidence="1">DUF5675 domain-containing protein</fullName>
    </recommendedName>
</protein>
<evidence type="ECO:0000313" key="2">
    <source>
        <dbReference type="EMBL" id="ETN95768.1"/>
    </source>
</evidence>
<gene>
    <name evidence="2" type="ORF">P278_14900</name>
</gene>
<dbReference type="Pfam" id="PF18925">
    <property type="entry name" value="DUF5675"/>
    <property type="match status" value="1"/>
</dbReference>
<feature type="domain" description="DUF5675" evidence="1">
    <location>
        <begin position="5"/>
        <end position="112"/>
    </location>
</feature>
<reference evidence="3" key="1">
    <citation type="submission" date="2013-11" db="EMBL/GenBank/DDBJ databases">
        <title>Draft genome sequence from a member of Zhouia, isolated tidal flat.</title>
        <authorList>
            <person name="Jin H."/>
            <person name="Jeon C.O."/>
        </authorList>
    </citation>
    <scope>NUCLEOTIDE SEQUENCE [LARGE SCALE GENOMIC DNA]</scope>
    <source>
        <strain evidence="3">AD3</strain>
    </source>
</reference>
<evidence type="ECO:0000313" key="3">
    <source>
        <dbReference type="Proteomes" id="UP000018850"/>
    </source>
</evidence>
<name>W2UP61_9FLAO</name>
<comment type="caution">
    <text evidence="2">The sequence shown here is derived from an EMBL/GenBank/DDBJ whole genome shotgun (WGS) entry which is preliminary data.</text>
</comment>
<accession>W2UP61</accession>
<sequence>MELVLLRTHFKESTLGALYYRGNFICFTIELPWKDNQRNISCIPDGNYLLKHRNTYRLGPHFRVEQVSERDGILIHPANNAQEELQGCIAPVSQLTGLGKGIFSKNALDKLFLYYERSRNLEEDLFLRIESKDHSDALMPS</sequence>
<dbReference type="AlphaFoldDB" id="W2UP61"/>
<organism evidence="2 3">
    <name type="scientific">Zhouia amylolytica AD3</name>
    <dbReference type="NCBI Taxonomy" id="1286632"/>
    <lineage>
        <taxon>Bacteria</taxon>
        <taxon>Pseudomonadati</taxon>
        <taxon>Bacteroidota</taxon>
        <taxon>Flavobacteriia</taxon>
        <taxon>Flavobacteriales</taxon>
        <taxon>Flavobacteriaceae</taxon>
        <taxon>Zhouia</taxon>
    </lineage>
</organism>
<dbReference type="InterPro" id="IPR043732">
    <property type="entry name" value="DUF5675"/>
</dbReference>
<dbReference type="Proteomes" id="UP000018850">
    <property type="component" value="Unassembled WGS sequence"/>
</dbReference>
<reference evidence="2 3" key="2">
    <citation type="journal article" date="2016" name="Genome Announc.">
        <title>Draft Genome Sequence of Zhouia amylolytica AD3, Isolated from Tidal Flat Sediment.</title>
        <authorList>
            <person name="Jia B."/>
            <person name="Jin H.M."/>
            <person name="Lee H.J."/>
            <person name="Jeon C.O."/>
        </authorList>
    </citation>
    <scope>NUCLEOTIDE SEQUENCE [LARGE SCALE GENOMIC DNA]</scope>
    <source>
        <strain evidence="2 3">AD3</strain>
    </source>
</reference>
<dbReference type="RefSeq" id="WP_038264379.1">
    <property type="nucleotide sequence ID" value="NZ_AYXY01000019.1"/>
</dbReference>
<evidence type="ECO:0000259" key="1">
    <source>
        <dbReference type="Pfam" id="PF18925"/>
    </source>
</evidence>
<dbReference type="eggNOG" id="ENOG5032SV8">
    <property type="taxonomic scope" value="Bacteria"/>
</dbReference>
<dbReference type="EMBL" id="AYXY01000019">
    <property type="protein sequence ID" value="ETN95768.1"/>
    <property type="molecule type" value="Genomic_DNA"/>
</dbReference>